<dbReference type="Proteomes" id="UP000029060">
    <property type="component" value="Unassembled WGS sequence"/>
</dbReference>
<comment type="caution">
    <text evidence="2">The sequence shown here is derived from an EMBL/GenBank/DDBJ whole genome shotgun (WGS) entry which is preliminary data.</text>
</comment>
<keyword evidence="1" id="KW-0732">Signal</keyword>
<evidence type="ECO:0000313" key="2">
    <source>
        <dbReference type="EMBL" id="KFI70871.1"/>
    </source>
</evidence>
<sequence length="527" mass="56239">MGSNKPHRLRRFVKAAVATLAAFAATATMGVSSAQAAVDNPTLASEPAWTGGVIAGFFGAGYDEWLGSYNAGNEKGYCYESGIPTASAAQYASPSMGWTQKEDSALSRRIGWLLAYPGQEDNSLDNAGVAYAIHILSGIDIGQQATRAKLAGLPDSTPVGLWHNVTVGGTRTHEGNTTLGAVRQKAAQLWAQSESASKSGNLNVKEIQYTDAQRHLRTKEIWYKDGNGQFASTDVIVTLDNVSKFDAAANGMYGGTVSADGKTWTGKTQPSLGAAGLQLPFTATGDGGGKYNVSYKQVWYTYQYPQNAQGFQHMAKKGAGNQDPVKVESHAYNVQWSFQPQAVTVTDPKKLEPGDTPVDKVTSSVGDLISGTGADGTTHNTWNANTEVRAEGYYYTSEDEGILQPVKRNANETVDQYLARVNKLYGNPVATGSTVFTAAGQTNTVRAQANGVDYTVPSDLAGYYGTWVWVIRKNAQAQPDRITGDFVAEAGNKDEASLHHINMQVSSQTANATITDNGELADRITRG</sequence>
<dbReference type="STRING" id="78345.BMERY_0316"/>
<organism evidence="2 3">
    <name type="scientific">Bifidobacterium merycicum</name>
    <dbReference type="NCBI Taxonomy" id="78345"/>
    <lineage>
        <taxon>Bacteria</taxon>
        <taxon>Bacillati</taxon>
        <taxon>Actinomycetota</taxon>
        <taxon>Actinomycetes</taxon>
        <taxon>Bifidobacteriales</taxon>
        <taxon>Bifidobacteriaceae</taxon>
        <taxon>Bifidobacterium</taxon>
    </lineage>
</organism>
<protein>
    <submittedName>
        <fullName evidence="2">LPXTG-motif cell wall anchor domain protein</fullName>
    </submittedName>
</protein>
<dbReference type="PROSITE" id="PS51318">
    <property type="entry name" value="TAT"/>
    <property type="match status" value="1"/>
</dbReference>
<reference evidence="2 3" key="1">
    <citation type="submission" date="2014-03" db="EMBL/GenBank/DDBJ databases">
        <title>Genomics of Bifidobacteria.</title>
        <authorList>
            <person name="Ventura M."/>
            <person name="Milani C."/>
            <person name="Lugli G.A."/>
        </authorList>
    </citation>
    <scope>NUCLEOTIDE SEQUENCE [LARGE SCALE GENOMIC DNA]</scope>
    <source>
        <strain evidence="2 3">LMG 11341</strain>
    </source>
</reference>
<proteinExistence type="predicted"/>
<name>A0A087BIM1_9BIFI</name>
<keyword evidence="3" id="KW-1185">Reference proteome</keyword>
<accession>A0A087BIM1</accession>
<evidence type="ECO:0000256" key="1">
    <source>
        <dbReference type="SAM" id="SignalP"/>
    </source>
</evidence>
<evidence type="ECO:0000313" key="3">
    <source>
        <dbReference type="Proteomes" id="UP000029060"/>
    </source>
</evidence>
<dbReference type="EMBL" id="JGZC01000005">
    <property type="protein sequence ID" value="KFI70871.1"/>
    <property type="molecule type" value="Genomic_DNA"/>
</dbReference>
<feature type="chain" id="PRO_5001818954" evidence="1">
    <location>
        <begin position="37"/>
        <end position="527"/>
    </location>
</feature>
<dbReference type="eggNOG" id="COG5624">
    <property type="taxonomic scope" value="Bacteria"/>
</dbReference>
<feature type="signal peptide" evidence="1">
    <location>
        <begin position="1"/>
        <end position="36"/>
    </location>
</feature>
<dbReference type="InterPro" id="IPR006311">
    <property type="entry name" value="TAT_signal"/>
</dbReference>
<dbReference type="OrthoDB" id="3242564at2"/>
<gene>
    <name evidence="2" type="ORF">BMERY_0316</name>
</gene>
<dbReference type="AlphaFoldDB" id="A0A087BIM1"/>
<dbReference type="RefSeq" id="WP_033522870.1">
    <property type="nucleotide sequence ID" value="NZ_JAXJQO010000030.1"/>
</dbReference>